<keyword evidence="2" id="KW-1185">Reference proteome</keyword>
<evidence type="ECO:0000313" key="1">
    <source>
        <dbReference type="EMBL" id="SPO59478.1"/>
    </source>
</evidence>
<dbReference type="Proteomes" id="UP000294335">
    <property type="component" value="Unassembled WGS sequence"/>
</dbReference>
<comment type="caution">
    <text evidence="1">The sequence shown here is derived from an EMBL/GenBank/DDBJ whole genome shotgun (WGS) entry which is preliminary data.</text>
</comment>
<reference evidence="1 2" key="1">
    <citation type="submission" date="2018-02" db="EMBL/GenBank/DDBJ databases">
        <authorList>
            <person name="Dubost A."/>
        </authorList>
    </citation>
    <scope>NUCLEOTIDE SEQUENCE [LARGE SCALE GENOMIC DNA]</scope>
    <source>
        <strain evidence="2">JV551A3</strain>
    </source>
</reference>
<sequence length="80" mass="8903">MRGACTGPFAGKPAPTGTAQVSDAVRSLWERVYPRKGPSTHHKFARQSLYHDKWPQGSCFNVYSASTYCFFSSNFHKGSD</sequence>
<proteinExistence type="predicted"/>
<gene>
    <name evidence="1" type="ORF">JV551A3_V1_600078</name>
</gene>
<accession>A0AAQ1P565</accession>
<dbReference type="EMBL" id="OPYN01000060">
    <property type="protein sequence ID" value="SPO59478.1"/>
    <property type="molecule type" value="Genomic_DNA"/>
</dbReference>
<evidence type="ECO:0000313" key="2">
    <source>
        <dbReference type="Proteomes" id="UP000294335"/>
    </source>
</evidence>
<name>A0AAQ1P565_9PSED</name>
<protein>
    <submittedName>
        <fullName evidence="1">Uncharacterized protein</fullName>
    </submittedName>
</protein>
<dbReference type="AlphaFoldDB" id="A0AAQ1P565"/>
<organism evidence="1 2">
    <name type="scientific">Pseudomonas inefficax</name>
    <dbReference type="NCBI Taxonomy" id="2078786"/>
    <lineage>
        <taxon>Bacteria</taxon>
        <taxon>Pseudomonadati</taxon>
        <taxon>Pseudomonadota</taxon>
        <taxon>Gammaproteobacteria</taxon>
        <taxon>Pseudomonadales</taxon>
        <taxon>Pseudomonadaceae</taxon>
        <taxon>Pseudomonas</taxon>
    </lineage>
</organism>